<name>A0ABR1UQ64_9PEZI</name>
<sequence>MQIFDARWMSRRPKHVVTYILAESKSVPATNTGLIVVIAIVTTHLVVLGTTLFLFLRRTETTLIGNAWQSVAHVVSDDTLPILDRAGDLRDKEVKMTIAEASGGAEMAGVIRRRKNGKVQFGEK</sequence>
<keyword evidence="3" id="KW-1185">Reference proteome</keyword>
<comment type="caution">
    <text evidence="2">The sequence shown here is derived from an EMBL/GenBank/DDBJ whole genome shotgun (WGS) entry which is preliminary data.</text>
</comment>
<organism evidence="2 3">
    <name type="scientific">Apiospora hydei</name>
    <dbReference type="NCBI Taxonomy" id="1337664"/>
    <lineage>
        <taxon>Eukaryota</taxon>
        <taxon>Fungi</taxon>
        <taxon>Dikarya</taxon>
        <taxon>Ascomycota</taxon>
        <taxon>Pezizomycotina</taxon>
        <taxon>Sordariomycetes</taxon>
        <taxon>Xylariomycetidae</taxon>
        <taxon>Amphisphaeriales</taxon>
        <taxon>Apiosporaceae</taxon>
        <taxon>Apiospora</taxon>
    </lineage>
</organism>
<dbReference type="GeneID" id="92052658"/>
<evidence type="ECO:0000256" key="1">
    <source>
        <dbReference type="SAM" id="Phobius"/>
    </source>
</evidence>
<keyword evidence="1" id="KW-1133">Transmembrane helix</keyword>
<proteinExistence type="predicted"/>
<dbReference type="EMBL" id="JAQQWN010000011">
    <property type="protein sequence ID" value="KAK8061063.1"/>
    <property type="molecule type" value="Genomic_DNA"/>
</dbReference>
<keyword evidence="1" id="KW-0812">Transmembrane</keyword>
<evidence type="ECO:0000313" key="3">
    <source>
        <dbReference type="Proteomes" id="UP001433268"/>
    </source>
</evidence>
<keyword evidence="1" id="KW-0472">Membrane</keyword>
<reference evidence="2 3" key="1">
    <citation type="submission" date="2023-01" db="EMBL/GenBank/DDBJ databases">
        <title>Analysis of 21 Apiospora genomes using comparative genomics revels a genus with tremendous synthesis potential of carbohydrate active enzymes and secondary metabolites.</title>
        <authorList>
            <person name="Sorensen T."/>
        </authorList>
    </citation>
    <scope>NUCLEOTIDE SEQUENCE [LARGE SCALE GENOMIC DNA]</scope>
    <source>
        <strain evidence="2 3">CBS 114990</strain>
    </source>
</reference>
<feature type="transmembrane region" description="Helical" evidence="1">
    <location>
        <begin position="34"/>
        <end position="56"/>
    </location>
</feature>
<accession>A0ABR1UQ64</accession>
<dbReference type="Proteomes" id="UP001433268">
    <property type="component" value="Unassembled WGS sequence"/>
</dbReference>
<evidence type="ECO:0000313" key="2">
    <source>
        <dbReference type="EMBL" id="KAK8061063.1"/>
    </source>
</evidence>
<dbReference type="RefSeq" id="XP_066660483.1">
    <property type="nucleotide sequence ID" value="XM_066819598.1"/>
</dbReference>
<protein>
    <submittedName>
        <fullName evidence="2">Uncharacterized protein</fullName>
    </submittedName>
</protein>
<gene>
    <name evidence="2" type="ORF">PG997_015284</name>
</gene>